<feature type="region of interest" description="Disordered" evidence="6">
    <location>
        <begin position="138"/>
        <end position="173"/>
    </location>
</feature>
<dbReference type="PANTHER" id="PTHR31791">
    <property type="entry name" value="FRIGIDA-LIKE PROTEIN 3-RELATED"/>
    <property type="match status" value="1"/>
</dbReference>
<gene>
    <name evidence="7" type="ORF">RIF29_05580</name>
</gene>
<feature type="region of interest" description="Disordered" evidence="6">
    <location>
        <begin position="78"/>
        <end position="113"/>
    </location>
</feature>
<dbReference type="GO" id="GO:0009908">
    <property type="term" value="P:flower development"/>
    <property type="evidence" value="ECO:0007669"/>
    <property type="project" value="UniProtKB-KW"/>
</dbReference>
<feature type="compositionally biased region" description="Low complexity" evidence="6">
    <location>
        <begin position="80"/>
        <end position="96"/>
    </location>
</feature>
<accession>A0AAN9J273</accession>
<dbReference type="AlphaFoldDB" id="A0AAN9J273"/>
<evidence type="ECO:0000256" key="3">
    <source>
        <dbReference type="ARBA" id="ARBA00022782"/>
    </source>
</evidence>
<organism evidence="7 8">
    <name type="scientific">Crotalaria pallida</name>
    <name type="common">Smooth rattlebox</name>
    <name type="synonym">Crotalaria striata</name>
    <dbReference type="NCBI Taxonomy" id="3830"/>
    <lineage>
        <taxon>Eukaryota</taxon>
        <taxon>Viridiplantae</taxon>
        <taxon>Streptophyta</taxon>
        <taxon>Embryophyta</taxon>
        <taxon>Tracheophyta</taxon>
        <taxon>Spermatophyta</taxon>
        <taxon>Magnoliopsida</taxon>
        <taxon>eudicotyledons</taxon>
        <taxon>Gunneridae</taxon>
        <taxon>Pentapetalae</taxon>
        <taxon>rosids</taxon>
        <taxon>fabids</taxon>
        <taxon>Fabales</taxon>
        <taxon>Fabaceae</taxon>
        <taxon>Papilionoideae</taxon>
        <taxon>50 kb inversion clade</taxon>
        <taxon>genistoids sensu lato</taxon>
        <taxon>core genistoids</taxon>
        <taxon>Crotalarieae</taxon>
        <taxon>Crotalaria</taxon>
    </lineage>
</organism>
<dbReference type="GO" id="GO:0030154">
    <property type="term" value="P:cell differentiation"/>
    <property type="evidence" value="ECO:0007669"/>
    <property type="project" value="UniProtKB-KW"/>
</dbReference>
<evidence type="ECO:0000256" key="2">
    <source>
        <dbReference type="ARBA" id="ARBA00022473"/>
    </source>
</evidence>
<evidence type="ECO:0000256" key="5">
    <source>
        <dbReference type="RuleBase" id="RU364012"/>
    </source>
</evidence>
<evidence type="ECO:0000256" key="6">
    <source>
        <dbReference type="SAM" id="MobiDB-lite"/>
    </source>
</evidence>
<keyword evidence="2 5" id="KW-0217">Developmental protein</keyword>
<evidence type="ECO:0000313" key="8">
    <source>
        <dbReference type="Proteomes" id="UP001372338"/>
    </source>
</evidence>
<comment type="caution">
    <text evidence="7">The sequence shown here is derived from an EMBL/GenBank/DDBJ whole genome shotgun (WGS) entry which is preliminary data.</text>
</comment>
<evidence type="ECO:0000313" key="7">
    <source>
        <dbReference type="EMBL" id="KAK7290847.1"/>
    </source>
</evidence>
<proteinExistence type="inferred from homology"/>
<dbReference type="Proteomes" id="UP001372338">
    <property type="component" value="Unassembled WGS sequence"/>
</dbReference>
<feature type="region of interest" description="Disordered" evidence="6">
    <location>
        <begin position="531"/>
        <end position="557"/>
    </location>
</feature>
<dbReference type="Pfam" id="PF07899">
    <property type="entry name" value="Frigida"/>
    <property type="match status" value="1"/>
</dbReference>
<dbReference type="InterPro" id="IPR012474">
    <property type="entry name" value="Frigida"/>
</dbReference>
<dbReference type="Gene3D" id="1.20.5.170">
    <property type="match status" value="1"/>
</dbReference>
<feature type="compositionally biased region" description="Basic and acidic residues" evidence="6">
    <location>
        <begin position="531"/>
        <end position="543"/>
    </location>
</feature>
<keyword evidence="4 5" id="KW-0287">Flowering</keyword>
<evidence type="ECO:0000256" key="4">
    <source>
        <dbReference type="ARBA" id="ARBA00023089"/>
    </source>
</evidence>
<name>A0AAN9J273_CROPI</name>
<dbReference type="EMBL" id="JAYWIO010000001">
    <property type="protein sequence ID" value="KAK7290847.1"/>
    <property type="molecule type" value="Genomic_DNA"/>
</dbReference>
<keyword evidence="3 5" id="KW-0221">Differentiation</keyword>
<dbReference type="SUPFAM" id="SSF57997">
    <property type="entry name" value="Tropomyosin"/>
    <property type="match status" value="1"/>
</dbReference>
<keyword evidence="8" id="KW-1185">Reference proteome</keyword>
<comment type="similarity">
    <text evidence="1 5">Belongs to the Frigida family.</text>
</comment>
<feature type="region of interest" description="Disordered" evidence="6">
    <location>
        <begin position="436"/>
        <end position="455"/>
    </location>
</feature>
<sequence length="901" mass="105358">MAVEGSKSYKSNLYESDDGLVTLKGHTASKKNQRHSETRKLLTSLSHDGESYTQIFNVPSSIGQSSYTIQKGNIFPSTKASPMKSSSIGISKMSASKPPSLSTKHQTKDCCKQSEDDMPLSARLKMLSNHDVQKKPILKFENEQRNFSGSDNKQERPSTLPVKRALDSSNLLHSPAKKSMLTKSKEVGAKGAWLGMVEGSIRESQQELRKKEEELDARQRLIDEQAKERELQIKKILELLQKRLYLTQELEKKEKQHKERATELESLKKQFEERVVQLESKEKQLEEGVKDLESRKKQFAGRVIELISKEKRYEGQLKELKSREKQLELQVNELKSKGKEFEGQVKELQSKKKHCEGQAKEFESKEKQLEGRVKELESKEKRFEERVKGLNSKEMQFECRVKYFKSKDNKLEEQVKELQRKVRQFEGQVQELESKERKFEDHVKEHKSKENNFNSKEKQFEEEVKKLEFNEKWFEMQVKKLESREKQFDGQVKEFESKEKFFEDQIRELKLKERQLEVQVKELESKENKFEGREKELKSKENNFEEQEKELHSKEKRFEEQTRQLEFKEKRYEVQVKELESKERKFGGQVKDLYSKRIQILGQLKELELKGKQYQILIKSFEEEKVPDTKLSLQLLSYVQTNGNELLASSDILVNLKTHSDPAKLVLDAIQNPLIRQCTKEDNAVIVDRWQIFLLEQLMRLSPHIKPYVRDEAMKLALDWKANIIPGTAENSVVVFGFLLLLTIYGLVFNEDEVLKLFEVVAHYKHAIELFQTLGFGDKVSDFVQNLIEKQKHIEAVKFIYAYKLVEKNQSVDLLQEYVQNVRLICERGCKETKSFEIKVKAIDEEIASLESVLLCISDNNIQCQELHMEIQDRILELESQANSSICTGIRDCIQKCNNLV</sequence>
<dbReference type="PANTHER" id="PTHR31791:SF37">
    <property type="entry name" value="A_TM021B04.7 PROTEIN"/>
    <property type="match status" value="1"/>
</dbReference>
<evidence type="ECO:0000256" key="1">
    <source>
        <dbReference type="ARBA" id="ARBA00008956"/>
    </source>
</evidence>
<reference evidence="7 8" key="1">
    <citation type="submission" date="2024-01" db="EMBL/GenBank/DDBJ databases">
        <title>The genomes of 5 underutilized Papilionoideae crops provide insights into root nodulation and disease resistanc.</title>
        <authorList>
            <person name="Yuan L."/>
        </authorList>
    </citation>
    <scope>NUCLEOTIDE SEQUENCE [LARGE SCALE GENOMIC DNA]</scope>
    <source>
        <strain evidence="7">ZHUSHIDOU_FW_LH</strain>
        <tissue evidence="7">Leaf</tissue>
    </source>
</reference>
<protein>
    <recommendedName>
        <fullName evidence="5">FRIGIDA-like protein</fullName>
    </recommendedName>
</protein>